<protein>
    <recommendedName>
        <fullName evidence="1">Neprosin PEP catalytic domain-containing protein</fullName>
    </recommendedName>
</protein>
<dbReference type="OrthoDB" id="1858978at2759"/>
<dbReference type="AlphaFoldDB" id="A0A371FDM4"/>
<dbReference type="InterPro" id="IPR053168">
    <property type="entry name" value="Glutamic_endopeptidase"/>
</dbReference>
<accession>A0A371FDM4</accession>
<feature type="non-terminal residue" evidence="2">
    <location>
        <position position="1"/>
    </location>
</feature>
<dbReference type="Pfam" id="PF03080">
    <property type="entry name" value="Neprosin"/>
    <property type="match status" value="1"/>
</dbReference>
<proteinExistence type="predicted"/>
<evidence type="ECO:0000259" key="1">
    <source>
        <dbReference type="PROSITE" id="PS52045"/>
    </source>
</evidence>
<reference evidence="2" key="1">
    <citation type="submission" date="2018-05" db="EMBL/GenBank/DDBJ databases">
        <title>Draft genome of Mucuna pruriens seed.</title>
        <authorList>
            <person name="Nnadi N.E."/>
            <person name="Vos R."/>
            <person name="Hasami M.H."/>
            <person name="Devisetty U.K."/>
            <person name="Aguiy J.C."/>
        </authorList>
    </citation>
    <scope>NUCLEOTIDE SEQUENCE [LARGE SCALE GENOMIC DNA]</scope>
    <source>
        <strain evidence="2">JCA_2017</strain>
    </source>
</reference>
<sequence length="439" mass="49374">MGKVLHFPCMGSSTFILLGLVVTVYGFVDPGGSLSRPKILEVERKLKHLRQHSLKSIQSEDGDVIDCIDINKQPAFDHPALKGHKIQMAPSYNSAKEDITEGNRTIRTGNNAKGAKMMKQRGKESTLTVTSQVWQKSGRCPEGTIPVRRIRKRELLKARSIEDYGRKRPSFSHHYVAQLNNNLESFVQLKNHSKAILFTDGYRYLGGKGDIKVFNPTVEKDDEYSTAQVALLTGPYNDFECVEAGWAVNPGVYGDRQTRLFVYWTADASKKTGCFDLTCPGFVQTSNEIALGAAIYPISIPGDLSYQITIYVYKDPYTNNWWVQYGEKTNIGYWPPELFERICYHAQSVEWGGEVYSSTIGSTPHTGTDMGNGQFASVPSSSASITRMRIHDNSEFLKIPEWVADYSDEYNCYDVRFVADYAEDPEFYYGGPGRNPMCP</sequence>
<dbReference type="PROSITE" id="PS52045">
    <property type="entry name" value="NEPROSIN_PEP_CD"/>
    <property type="match status" value="1"/>
</dbReference>
<dbReference type="InterPro" id="IPR004314">
    <property type="entry name" value="Neprosin"/>
</dbReference>
<dbReference type="PANTHER" id="PTHR31589:SF111">
    <property type="entry name" value="NEPROSIN DOMAIN-CONTAINING PROTEIN"/>
    <property type="match status" value="1"/>
</dbReference>
<dbReference type="Pfam" id="PF14365">
    <property type="entry name" value="Neprosin_AP"/>
    <property type="match status" value="1"/>
</dbReference>
<dbReference type="EMBL" id="QJKJ01009524">
    <property type="protein sequence ID" value="RDX76387.1"/>
    <property type="molecule type" value="Genomic_DNA"/>
</dbReference>
<dbReference type="Gene3D" id="3.90.1320.10">
    <property type="entry name" value="Outer-capsid protein sigma 3, large lobe"/>
    <property type="match status" value="1"/>
</dbReference>
<comment type="caution">
    <text evidence="2">The sequence shown here is derived from an EMBL/GenBank/DDBJ whole genome shotgun (WGS) entry which is preliminary data.</text>
</comment>
<evidence type="ECO:0000313" key="3">
    <source>
        <dbReference type="Proteomes" id="UP000257109"/>
    </source>
</evidence>
<organism evidence="2 3">
    <name type="scientific">Mucuna pruriens</name>
    <name type="common">Velvet bean</name>
    <name type="synonym">Dolichos pruriens</name>
    <dbReference type="NCBI Taxonomy" id="157652"/>
    <lineage>
        <taxon>Eukaryota</taxon>
        <taxon>Viridiplantae</taxon>
        <taxon>Streptophyta</taxon>
        <taxon>Embryophyta</taxon>
        <taxon>Tracheophyta</taxon>
        <taxon>Spermatophyta</taxon>
        <taxon>Magnoliopsida</taxon>
        <taxon>eudicotyledons</taxon>
        <taxon>Gunneridae</taxon>
        <taxon>Pentapetalae</taxon>
        <taxon>rosids</taxon>
        <taxon>fabids</taxon>
        <taxon>Fabales</taxon>
        <taxon>Fabaceae</taxon>
        <taxon>Papilionoideae</taxon>
        <taxon>50 kb inversion clade</taxon>
        <taxon>NPAAA clade</taxon>
        <taxon>indigoferoid/millettioid clade</taxon>
        <taxon>Phaseoleae</taxon>
        <taxon>Mucuna</taxon>
    </lineage>
</organism>
<keyword evidence="3" id="KW-1185">Reference proteome</keyword>
<feature type="domain" description="Neprosin PEP catalytic" evidence="1">
    <location>
        <begin position="186"/>
        <end position="439"/>
    </location>
</feature>
<dbReference type="Proteomes" id="UP000257109">
    <property type="component" value="Unassembled WGS sequence"/>
</dbReference>
<gene>
    <name evidence="2" type="ORF">CR513_43629</name>
</gene>
<evidence type="ECO:0000313" key="2">
    <source>
        <dbReference type="EMBL" id="RDX76387.1"/>
    </source>
</evidence>
<name>A0A371FDM4_MUCPR</name>
<dbReference type="InterPro" id="IPR025521">
    <property type="entry name" value="Neprosin_propep"/>
</dbReference>
<dbReference type="PANTHER" id="PTHR31589">
    <property type="entry name" value="PROTEIN, PUTATIVE (DUF239)-RELATED-RELATED"/>
    <property type="match status" value="1"/>
</dbReference>